<evidence type="ECO:0000313" key="3">
    <source>
        <dbReference type="Proteomes" id="UP000016986"/>
    </source>
</evidence>
<proteinExistence type="predicted"/>
<dbReference type="RefSeq" id="WP_020220920.1">
    <property type="nucleotide sequence ID" value="NZ_BANO01000018.1"/>
</dbReference>
<organism evidence="2 3">
    <name type="scientific">Halarchaeum acidiphilum MH1-52-1</name>
    <dbReference type="NCBI Taxonomy" id="1261545"/>
    <lineage>
        <taxon>Archaea</taxon>
        <taxon>Methanobacteriati</taxon>
        <taxon>Methanobacteriota</taxon>
        <taxon>Stenosarchaea group</taxon>
        <taxon>Halobacteria</taxon>
        <taxon>Halobacteriales</taxon>
        <taxon>Halobacteriaceae</taxon>
    </lineage>
</organism>
<dbReference type="Proteomes" id="UP000016986">
    <property type="component" value="Unassembled WGS sequence"/>
</dbReference>
<dbReference type="GO" id="GO:0008324">
    <property type="term" value="F:monoatomic cation transmembrane transporter activity"/>
    <property type="evidence" value="ECO:0007669"/>
    <property type="project" value="InterPro"/>
</dbReference>
<dbReference type="SUPFAM" id="SSF116726">
    <property type="entry name" value="TrkA C-terminal domain-like"/>
    <property type="match status" value="1"/>
</dbReference>
<sequence>MDVLVVALERDETGVTQNGDTTLESGDRVRLFSTRSVPTDTPRAFGAQDRQ</sequence>
<dbReference type="InterPro" id="IPR006037">
    <property type="entry name" value="RCK_C"/>
</dbReference>
<comment type="caution">
    <text evidence="2">The sequence shown here is derived from an EMBL/GenBank/DDBJ whole genome shotgun (WGS) entry which is preliminary data.</text>
</comment>
<dbReference type="PROSITE" id="PS51202">
    <property type="entry name" value="RCK_C"/>
    <property type="match status" value="1"/>
</dbReference>
<gene>
    <name evidence="2" type="ORF">MBEHAL_0271</name>
</gene>
<dbReference type="Gene3D" id="3.30.70.1450">
    <property type="entry name" value="Regulator of K+ conductance, C-terminal domain"/>
    <property type="match status" value="1"/>
</dbReference>
<evidence type="ECO:0000313" key="2">
    <source>
        <dbReference type="EMBL" id="GAD51511.1"/>
    </source>
</evidence>
<dbReference type="GO" id="GO:0006813">
    <property type="term" value="P:potassium ion transport"/>
    <property type="evidence" value="ECO:0007669"/>
    <property type="project" value="InterPro"/>
</dbReference>
<protein>
    <recommendedName>
        <fullName evidence="1">RCK C-terminal domain-containing protein</fullName>
    </recommendedName>
</protein>
<evidence type="ECO:0000259" key="1">
    <source>
        <dbReference type="PROSITE" id="PS51202"/>
    </source>
</evidence>
<dbReference type="AlphaFoldDB" id="U2YCZ5"/>
<reference evidence="2 3" key="1">
    <citation type="submission" date="2013-09" db="EMBL/GenBank/DDBJ databases">
        <title>Whole genome sequencing of Halarchaeum acidiphilum strain MH1-52-1.</title>
        <authorList>
            <person name="Shimane Y."/>
            <person name="Minegishi H."/>
            <person name="Nishi S."/>
            <person name="Echigo A."/>
            <person name="Shuto A."/>
            <person name="Konishi M."/>
            <person name="Ito T."/>
            <person name="Ohkuma M."/>
            <person name="Ohta Y."/>
            <person name="Nagano Y."/>
            <person name="Tsubouchi T."/>
            <person name="Mori K."/>
            <person name="Usui K."/>
            <person name="Kamekura M."/>
            <person name="Usami R."/>
            <person name="Takaki Y."/>
            <person name="Hatada Y."/>
        </authorList>
    </citation>
    <scope>NUCLEOTIDE SEQUENCE [LARGE SCALE GENOMIC DNA]</scope>
    <source>
        <strain evidence="2 3">JCM 16109</strain>
    </source>
</reference>
<feature type="domain" description="RCK C-terminal" evidence="1">
    <location>
        <begin position="1"/>
        <end position="48"/>
    </location>
</feature>
<keyword evidence="3" id="KW-1185">Reference proteome</keyword>
<name>U2YCZ5_9EURY</name>
<dbReference type="InterPro" id="IPR036721">
    <property type="entry name" value="RCK_C_sf"/>
</dbReference>
<accession>U2YCZ5</accession>
<dbReference type="EMBL" id="BATA01000003">
    <property type="protein sequence ID" value="GAD51511.1"/>
    <property type="molecule type" value="Genomic_DNA"/>
</dbReference>